<evidence type="ECO:0000259" key="2">
    <source>
        <dbReference type="Pfam" id="PF13472"/>
    </source>
</evidence>
<comment type="caution">
    <text evidence="3">The sequence shown here is derived from an EMBL/GenBank/DDBJ whole genome shotgun (WGS) entry which is preliminary data.</text>
</comment>
<dbReference type="CDD" id="cd01830">
    <property type="entry name" value="XynE_like"/>
    <property type="match status" value="1"/>
</dbReference>
<accession>A0ABT5Z553</accession>
<dbReference type="SUPFAM" id="SSF52266">
    <property type="entry name" value="SGNH hydrolase"/>
    <property type="match status" value="1"/>
</dbReference>
<protein>
    <submittedName>
        <fullName evidence="3">SGNH/GDSL hydrolase family protein</fullName>
    </submittedName>
</protein>
<dbReference type="PANTHER" id="PTHR43784:SF2">
    <property type="entry name" value="GDSL-LIKE LIPASE_ACYLHYDROLASE, PUTATIVE (AFU_ORTHOLOGUE AFUA_2G00820)-RELATED"/>
    <property type="match status" value="1"/>
</dbReference>
<dbReference type="RefSeq" id="WP_275816983.1">
    <property type="nucleotide sequence ID" value="NZ_BAAANM010000025.1"/>
</dbReference>
<dbReference type="EMBL" id="JARHTQ010000014">
    <property type="protein sequence ID" value="MDF2258195.1"/>
    <property type="molecule type" value="Genomic_DNA"/>
</dbReference>
<feature type="region of interest" description="Disordered" evidence="1">
    <location>
        <begin position="209"/>
        <end position="242"/>
    </location>
</feature>
<gene>
    <name evidence="3" type="ORF">P2L57_21485</name>
</gene>
<proteinExistence type="predicted"/>
<dbReference type="InterPro" id="IPR013830">
    <property type="entry name" value="SGNH_hydro"/>
</dbReference>
<feature type="compositionally biased region" description="Polar residues" evidence="1">
    <location>
        <begin position="220"/>
        <end position="242"/>
    </location>
</feature>
<dbReference type="PANTHER" id="PTHR43784">
    <property type="entry name" value="GDSL-LIKE LIPASE/ACYLHYDROLASE, PUTATIVE (AFU_ORTHOLOGUE AFUA_2G00820)-RELATED"/>
    <property type="match status" value="1"/>
</dbReference>
<dbReference type="InterPro" id="IPR053140">
    <property type="entry name" value="GDSL_Rv0518-like"/>
</dbReference>
<keyword evidence="4" id="KW-1185">Reference proteome</keyword>
<organism evidence="3 4">
    <name type="scientific">Streptantibioticus ferralitis</name>
    <dbReference type="NCBI Taxonomy" id="236510"/>
    <lineage>
        <taxon>Bacteria</taxon>
        <taxon>Bacillati</taxon>
        <taxon>Actinomycetota</taxon>
        <taxon>Actinomycetes</taxon>
        <taxon>Kitasatosporales</taxon>
        <taxon>Streptomycetaceae</taxon>
        <taxon>Streptantibioticus</taxon>
    </lineage>
</organism>
<evidence type="ECO:0000313" key="3">
    <source>
        <dbReference type="EMBL" id="MDF2258195.1"/>
    </source>
</evidence>
<evidence type="ECO:0000313" key="4">
    <source>
        <dbReference type="Proteomes" id="UP001220022"/>
    </source>
</evidence>
<reference evidence="3 4" key="1">
    <citation type="submission" date="2023-03" db="EMBL/GenBank/DDBJ databases">
        <title>Draft genome sequence of type strain Streptomyces ferralitis JCM 14344.</title>
        <authorList>
            <person name="Klaysubun C."/>
            <person name="Duangmal K."/>
        </authorList>
    </citation>
    <scope>NUCLEOTIDE SEQUENCE [LARGE SCALE GENOMIC DNA]</scope>
    <source>
        <strain evidence="3 4">JCM 14344</strain>
    </source>
</reference>
<dbReference type="InterPro" id="IPR036514">
    <property type="entry name" value="SGNH_hydro_sf"/>
</dbReference>
<dbReference type="Gene3D" id="3.40.50.1110">
    <property type="entry name" value="SGNH hydrolase"/>
    <property type="match status" value="1"/>
</dbReference>
<feature type="domain" description="SGNH hydrolase-type esterase" evidence="2">
    <location>
        <begin position="8"/>
        <end position="196"/>
    </location>
</feature>
<dbReference type="GO" id="GO:0016787">
    <property type="term" value="F:hydrolase activity"/>
    <property type="evidence" value="ECO:0007669"/>
    <property type="project" value="UniProtKB-KW"/>
</dbReference>
<dbReference type="Proteomes" id="UP001220022">
    <property type="component" value="Unassembled WGS sequence"/>
</dbReference>
<dbReference type="Pfam" id="PF13472">
    <property type="entry name" value="Lipase_GDSL_2"/>
    <property type="match status" value="1"/>
</dbReference>
<sequence length="242" mass="25927">MGTVNQPDGFGSTADSNSRYPDRLAERLAAWGRPRPVLNSGIGSNLLLSDSAWFGDSALARFQRDVLGKPGVDTVIVLAGLNDIGFSEVDLPTYRPNTDVSVGELAAGYRRLVERARSGGVRVLGATLLPFAGPEYHTPRSAAERTELNQWIRDSGTFDAVVDFGSALAAPGNPERLNPLWDSGDHKHPHDAGYRIMADRAALALERFPRTAASPAGPSPQWTDTRSGSRTAGSRKTSGTRT</sequence>
<keyword evidence="3" id="KW-0378">Hydrolase</keyword>
<evidence type="ECO:0000256" key="1">
    <source>
        <dbReference type="SAM" id="MobiDB-lite"/>
    </source>
</evidence>
<name>A0ABT5Z553_9ACTN</name>